<dbReference type="EMBL" id="BEZZ01000854">
    <property type="protein sequence ID" value="GCC36595.1"/>
    <property type="molecule type" value="Genomic_DNA"/>
</dbReference>
<evidence type="ECO:0000313" key="3">
    <source>
        <dbReference type="Proteomes" id="UP000287033"/>
    </source>
</evidence>
<evidence type="ECO:0000256" key="1">
    <source>
        <dbReference type="SAM" id="MobiDB-lite"/>
    </source>
</evidence>
<organism evidence="2 3">
    <name type="scientific">Chiloscyllium punctatum</name>
    <name type="common">Brownbanded bambooshark</name>
    <name type="synonym">Hemiscyllium punctatum</name>
    <dbReference type="NCBI Taxonomy" id="137246"/>
    <lineage>
        <taxon>Eukaryota</taxon>
        <taxon>Metazoa</taxon>
        <taxon>Chordata</taxon>
        <taxon>Craniata</taxon>
        <taxon>Vertebrata</taxon>
        <taxon>Chondrichthyes</taxon>
        <taxon>Elasmobranchii</taxon>
        <taxon>Galeomorphii</taxon>
        <taxon>Galeoidea</taxon>
        <taxon>Orectolobiformes</taxon>
        <taxon>Hemiscylliidae</taxon>
        <taxon>Chiloscyllium</taxon>
    </lineage>
</organism>
<name>A0A401T1S6_CHIPU</name>
<keyword evidence="3" id="KW-1185">Reference proteome</keyword>
<dbReference type="AlphaFoldDB" id="A0A401T1S6"/>
<comment type="caution">
    <text evidence="2">The sequence shown here is derived from an EMBL/GenBank/DDBJ whole genome shotgun (WGS) entry which is preliminary data.</text>
</comment>
<gene>
    <name evidence="2" type="ORF">chiPu_0015090</name>
</gene>
<evidence type="ECO:0000313" key="2">
    <source>
        <dbReference type="EMBL" id="GCC36595.1"/>
    </source>
</evidence>
<accession>A0A401T1S6</accession>
<dbReference type="Proteomes" id="UP000287033">
    <property type="component" value="Unassembled WGS sequence"/>
</dbReference>
<proteinExistence type="predicted"/>
<reference evidence="2 3" key="1">
    <citation type="journal article" date="2018" name="Nat. Ecol. Evol.">
        <title>Shark genomes provide insights into elasmobranch evolution and the origin of vertebrates.</title>
        <authorList>
            <person name="Hara Y"/>
            <person name="Yamaguchi K"/>
            <person name="Onimaru K"/>
            <person name="Kadota M"/>
            <person name="Koyanagi M"/>
            <person name="Keeley SD"/>
            <person name="Tatsumi K"/>
            <person name="Tanaka K"/>
            <person name="Motone F"/>
            <person name="Kageyama Y"/>
            <person name="Nozu R"/>
            <person name="Adachi N"/>
            <person name="Nishimura O"/>
            <person name="Nakagawa R"/>
            <person name="Tanegashima C"/>
            <person name="Kiyatake I"/>
            <person name="Matsumoto R"/>
            <person name="Murakumo K"/>
            <person name="Nishida K"/>
            <person name="Terakita A"/>
            <person name="Kuratani S"/>
            <person name="Sato K"/>
            <person name="Hyodo S Kuraku.S."/>
        </authorList>
    </citation>
    <scope>NUCLEOTIDE SEQUENCE [LARGE SCALE GENOMIC DNA]</scope>
</reference>
<feature type="region of interest" description="Disordered" evidence="1">
    <location>
        <begin position="1"/>
        <end position="20"/>
    </location>
</feature>
<sequence length="119" mass="13975">MFKRTAERWRSRKPRPLRESSQTVALRSDWLVQRVPVPSSQTVALRSDWLVQRVPEFKLNLGCEVIRYVATDKKQKCKKEMVPVVGELDPNDMDDCSEWDQKSKLIEDDYHSWKRPSGA</sequence>
<protein>
    <submittedName>
        <fullName evidence="2">Uncharacterized protein</fullName>
    </submittedName>
</protein>